<accession>A0A1C3ZEV5</accession>
<sequence length="89" mass="10058">MRSTQTCYGIIFKFYSDVDVKHFISSGIIEMYASGLASKEDVEKLEVAMQNYAEVHLAVVACLQDFENYVFLQAIPPPPTLRDAVLRHS</sequence>
<organism evidence="1 2">
    <name type="scientific">Chitinophaga costaii</name>
    <dbReference type="NCBI Taxonomy" id="1335309"/>
    <lineage>
        <taxon>Bacteria</taxon>
        <taxon>Pseudomonadati</taxon>
        <taxon>Bacteroidota</taxon>
        <taxon>Chitinophagia</taxon>
        <taxon>Chitinophagales</taxon>
        <taxon>Chitinophagaceae</taxon>
        <taxon>Chitinophaga</taxon>
    </lineage>
</organism>
<name>A0A1C3ZEV5_9BACT</name>
<evidence type="ECO:0000313" key="2">
    <source>
        <dbReference type="Proteomes" id="UP000242818"/>
    </source>
</evidence>
<evidence type="ECO:0000313" key="1">
    <source>
        <dbReference type="EMBL" id="SCB80884.1"/>
    </source>
</evidence>
<dbReference type="OrthoDB" id="3395710at2"/>
<dbReference type="RefSeq" id="WP_089708404.1">
    <property type="nucleotide sequence ID" value="NZ_FMAR01000001.1"/>
</dbReference>
<dbReference type="Proteomes" id="UP000242818">
    <property type="component" value="Unassembled WGS sequence"/>
</dbReference>
<dbReference type="EMBL" id="FMAR01000001">
    <property type="protein sequence ID" value="SCB80884.1"/>
    <property type="molecule type" value="Genomic_DNA"/>
</dbReference>
<reference evidence="1 2" key="1">
    <citation type="submission" date="2016-08" db="EMBL/GenBank/DDBJ databases">
        <authorList>
            <person name="Seilhamer J.J."/>
        </authorList>
    </citation>
    <scope>NUCLEOTIDE SEQUENCE [LARGE SCALE GENOMIC DNA]</scope>
    <source>
        <strain evidence="1 2">A37T2</strain>
    </source>
</reference>
<gene>
    <name evidence="1" type="ORF">GA0116948_101365</name>
</gene>
<dbReference type="STRING" id="1335309.GA0116948_101365"/>
<proteinExistence type="predicted"/>
<protein>
    <submittedName>
        <fullName evidence="1">Uncharacterized protein</fullName>
    </submittedName>
</protein>
<keyword evidence="2" id="KW-1185">Reference proteome</keyword>
<dbReference type="AlphaFoldDB" id="A0A1C3ZEV5"/>